<evidence type="ECO:0000313" key="2">
    <source>
        <dbReference type="Proteomes" id="UP001630127"/>
    </source>
</evidence>
<organism evidence="1 2">
    <name type="scientific">Cinchona calisaya</name>
    <dbReference type="NCBI Taxonomy" id="153742"/>
    <lineage>
        <taxon>Eukaryota</taxon>
        <taxon>Viridiplantae</taxon>
        <taxon>Streptophyta</taxon>
        <taxon>Embryophyta</taxon>
        <taxon>Tracheophyta</taxon>
        <taxon>Spermatophyta</taxon>
        <taxon>Magnoliopsida</taxon>
        <taxon>eudicotyledons</taxon>
        <taxon>Gunneridae</taxon>
        <taxon>Pentapetalae</taxon>
        <taxon>asterids</taxon>
        <taxon>lamiids</taxon>
        <taxon>Gentianales</taxon>
        <taxon>Rubiaceae</taxon>
        <taxon>Cinchonoideae</taxon>
        <taxon>Cinchoneae</taxon>
        <taxon>Cinchona</taxon>
    </lineage>
</organism>
<dbReference type="Gene3D" id="3.30.420.10">
    <property type="entry name" value="Ribonuclease H-like superfamily/Ribonuclease H"/>
    <property type="match status" value="1"/>
</dbReference>
<proteinExistence type="predicted"/>
<reference evidence="1 2" key="1">
    <citation type="submission" date="2024-11" db="EMBL/GenBank/DDBJ databases">
        <title>A near-complete genome assembly of Cinchona calisaya.</title>
        <authorList>
            <person name="Lian D.C."/>
            <person name="Zhao X.W."/>
            <person name="Wei L."/>
        </authorList>
    </citation>
    <scope>NUCLEOTIDE SEQUENCE [LARGE SCALE GENOMIC DNA]</scope>
    <source>
        <tissue evidence="1">Nenye</tissue>
    </source>
</reference>
<protein>
    <submittedName>
        <fullName evidence="1">Uncharacterized protein</fullName>
    </submittedName>
</protein>
<dbReference type="Proteomes" id="UP001630127">
    <property type="component" value="Unassembled WGS sequence"/>
</dbReference>
<dbReference type="EMBL" id="JBJUIK010000017">
    <property type="protein sequence ID" value="KAL3497491.1"/>
    <property type="molecule type" value="Genomic_DNA"/>
</dbReference>
<gene>
    <name evidence="1" type="ORF">ACH5RR_040223</name>
</gene>
<keyword evidence="2" id="KW-1185">Reference proteome</keyword>
<evidence type="ECO:0000313" key="1">
    <source>
        <dbReference type="EMBL" id="KAL3497491.1"/>
    </source>
</evidence>
<comment type="caution">
    <text evidence="1">The sequence shown here is derived from an EMBL/GenBank/DDBJ whole genome shotgun (WGS) entry which is preliminary data.</text>
</comment>
<accession>A0ABD2XSM0</accession>
<dbReference type="InterPro" id="IPR036397">
    <property type="entry name" value="RNaseH_sf"/>
</dbReference>
<dbReference type="AlphaFoldDB" id="A0ABD2XSM0"/>
<sequence length="198" mass="22870">MITVLDRFYQSMNTTVTSSQEEVDKILKDFLFDINYKDNVVGIDSKTTLSSNPSTSEKLRRPEILVLYSLGVGMKKKVWELEKHDGLACIHAVELGSLAAEFFDKPYLKFCGLTELLVELNSSLHMEQIVYFLLRGMANYDDDDLVRIIKERKNTELCRDWDTANLSCAQFHIAMVDAYACWKVGKELWDKMLKYTPF</sequence>
<name>A0ABD2XSM0_9GENT</name>